<sequence length="304" mass="34417">KTFEDAIRITSNLGLCYLWIDSLCIIQDSAQDWQEQSAQMHKVYFYSTCTISATAGVDDAAGCFEPRDPLMVLPTRVCLSIDDQNKGYYDLDHESVQVPIIWSNEIENPPLSRRAWVLQERLLSPKTIHFTQNQVFWERNCLQASEGFPFGFRTPVQTPRSHTFGLRSSNIIAPFEESSPVLRKWHHIVRKASGLELAKESDKLVAISAIAMEVQPRVNGTCLAGLWSVNLLHQLGWAFDSKSRRPNVYRARSWSWASVDGLNCYSRTEYLRQAPPIMAEILEASTILVSPTSPMGQVKGVRNI</sequence>
<organism evidence="2 3">
    <name type="scientific">Aulographum hederae CBS 113979</name>
    <dbReference type="NCBI Taxonomy" id="1176131"/>
    <lineage>
        <taxon>Eukaryota</taxon>
        <taxon>Fungi</taxon>
        <taxon>Dikarya</taxon>
        <taxon>Ascomycota</taxon>
        <taxon>Pezizomycotina</taxon>
        <taxon>Dothideomycetes</taxon>
        <taxon>Pleosporomycetidae</taxon>
        <taxon>Aulographales</taxon>
        <taxon>Aulographaceae</taxon>
    </lineage>
</organism>
<proteinExistence type="predicted"/>
<dbReference type="PANTHER" id="PTHR33112:SF16">
    <property type="entry name" value="HETEROKARYON INCOMPATIBILITY DOMAIN-CONTAINING PROTEIN"/>
    <property type="match status" value="1"/>
</dbReference>
<feature type="domain" description="Heterokaryon incompatibility" evidence="1">
    <location>
        <begin position="1"/>
        <end position="120"/>
    </location>
</feature>
<evidence type="ECO:0000259" key="1">
    <source>
        <dbReference type="Pfam" id="PF06985"/>
    </source>
</evidence>
<dbReference type="OrthoDB" id="5362512at2759"/>
<dbReference type="Pfam" id="PF06985">
    <property type="entry name" value="HET"/>
    <property type="match status" value="1"/>
</dbReference>
<dbReference type="Proteomes" id="UP000800041">
    <property type="component" value="Unassembled WGS sequence"/>
</dbReference>
<evidence type="ECO:0000313" key="2">
    <source>
        <dbReference type="EMBL" id="KAF1990823.1"/>
    </source>
</evidence>
<protein>
    <recommendedName>
        <fullName evidence="1">Heterokaryon incompatibility domain-containing protein</fullName>
    </recommendedName>
</protein>
<name>A0A6G1HC64_9PEZI</name>
<dbReference type="InterPro" id="IPR010730">
    <property type="entry name" value="HET"/>
</dbReference>
<evidence type="ECO:0000313" key="3">
    <source>
        <dbReference type="Proteomes" id="UP000800041"/>
    </source>
</evidence>
<keyword evidence="3" id="KW-1185">Reference proteome</keyword>
<reference evidence="2" key="1">
    <citation type="journal article" date="2020" name="Stud. Mycol.">
        <title>101 Dothideomycetes genomes: a test case for predicting lifestyles and emergence of pathogens.</title>
        <authorList>
            <person name="Haridas S."/>
            <person name="Albert R."/>
            <person name="Binder M."/>
            <person name="Bloem J."/>
            <person name="Labutti K."/>
            <person name="Salamov A."/>
            <person name="Andreopoulos B."/>
            <person name="Baker S."/>
            <person name="Barry K."/>
            <person name="Bills G."/>
            <person name="Bluhm B."/>
            <person name="Cannon C."/>
            <person name="Castanera R."/>
            <person name="Culley D."/>
            <person name="Daum C."/>
            <person name="Ezra D."/>
            <person name="Gonzalez J."/>
            <person name="Henrissat B."/>
            <person name="Kuo A."/>
            <person name="Liang C."/>
            <person name="Lipzen A."/>
            <person name="Lutzoni F."/>
            <person name="Magnuson J."/>
            <person name="Mondo S."/>
            <person name="Nolan M."/>
            <person name="Ohm R."/>
            <person name="Pangilinan J."/>
            <person name="Park H.-J."/>
            <person name="Ramirez L."/>
            <person name="Alfaro M."/>
            <person name="Sun H."/>
            <person name="Tritt A."/>
            <person name="Yoshinaga Y."/>
            <person name="Zwiers L.-H."/>
            <person name="Turgeon B."/>
            <person name="Goodwin S."/>
            <person name="Spatafora J."/>
            <person name="Crous P."/>
            <person name="Grigoriev I."/>
        </authorList>
    </citation>
    <scope>NUCLEOTIDE SEQUENCE</scope>
    <source>
        <strain evidence="2">CBS 113979</strain>
    </source>
</reference>
<dbReference type="EMBL" id="ML977141">
    <property type="protein sequence ID" value="KAF1990823.1"/>
    <property type="molecule type" value="Genomic_DNA"/>
</dbReference>
<dbReference type="PANTHER" id="PTHR33112">
    <property type="entry name" value="DOMAIN PROTEIN, PUTATIVE-RELATED"/>
    <property type="match status" value="1"/>
</dbReference>
<gene>
    <name evidence="2" type="ORF">K402DRAFT_323874</name>
</gene>
<accession>A0A6G1HC64</accession>
<dbReference type="AlphaFoldDB" id="A0A6G1HC64"/>
<feature type="non-terminal residue" evidence="2">
    <location>
        <position position="1"/>
    </location>
</feature>